<dbReference type="Pfam" id="PF20329">
    <property type="entry name" value="DUF6624"/>
    <property type="match status" value="1"/>
</dbReference>
<keyword evidence="3" id="KW-1185">Reference proteome</keyword>
<evidence type="ECO:0000313" key="2">
    <source>
        <dbReference type="EMBL" id="MBA9075669.1"/>
    </source>
</evidence>
<name>A0A839GG89_9BACT</name>
<dbReference type="AlphaFoldDB" id="A0A839GG89"/>
<organism evidence="2 3">
    <name type="scientific">Rufibacter quisquiliarum</name>
    <dbReference type="NCBI Taxonomy" id="1549639"/>
    <lineage>
        <taxon>Bacteria</taxon>
        <taxon>Pseudomonadati</taxon>
        <taxon>Bacteroidota</taxon>
        <taxon>Cytophagia</taxon>
        <taxon>Cytophagales</taxon>
        <taxon>Hymenobacteraceae</taxon>
        <taxon>Rufibacter</taxon>
    </lineage>
</organism>
<sequence length="213" mass="23905">MKKNLTSALLLLLCLCGIHLSGQAQAIPYDSLRVVLEKIHDTDQGIRLKGDTVKEENMNAFFAEMQAVDSVNQLQVQAILGRYGWLPKSKVGEKAANGLFYVVQHSPTRVIAQYLPELQKMAAKGEADKTLTAMMEDRLLMFQNKKQIYGSQATSMLRKDGSYAIWPIEDPKNVNKRRKAAGFTSTVEENAKRLKAAYDPAEKIPPNQRLPFH</sequence>
<keyword evidence="1" id="KW-0732">Signal</keyword>
<feature type="signal peptide" evidence="1">
    <location>
        <begin position="1"/>
        <end position="26"/>
    </location>
</feature>
<dbReference type="EMBL" id="JACJIQ010000001">
    <property type="protein sequence ID" value="MBA9075669.1"/>
    <property type="molecule type" value="Genomic_DNA"/>
</dbReference>
<comment type="caution">
    <text evidence="2">The sequence shown here is derived from an EMBL/GenBank/DDBJ whole genome shotgun (WGS) entry which is preliminary data.</text>
</comment>
<gene>
    <name evidence="2" type="ORF">FHS90_000366</name>
</gene>
<reference evidence="2 3" key="1">
    <citation type="submission" date="2020-08" db="EMBL/GenBank/DDBJ databases">
        <title>Genomic Encyclopedia of Type Strains, Phase IV (KMG-IV): sequencing the most valuable type-strain genomes for metagenomic binning, comparative biology and taxonomic classification.</title>
        <authorList>
            <person name="Goeker M."/>
        </authorList>
    </citation>
    <scope>NUCLEOTIDE SEQUENCE [LARGE SCALE GENOMIC DNA]</scope>
    <source>
        <strain evidence="2 3">DSM 29854</strain>
    </source>
</reference>
<accession>A0A839GG89</accession>
<dbReference type="Proteomes" id="UP000563094">
    <property type="component" value="Unassembled WGS sequence"/>
</dbReference>
<proteinExistence type="predicted"/>
<evidence type="ECO:0000256" key="1">
    <source>
        <dbReference type="SAM" id="SignalP"/>
    </source>
</evidence>
<feature type="chain" id="PRO_5032732696" evidence="1">
    <location>
        <begin position="27"/>
        <end position="213"/>
    </location>
</feature>
<dbReference type="RefSeq" id="WP_182511329.1">
    <property type="nucleotide sequence ID" value="NZ_JACJIQ010000001.1"/>
</dbReference>
<protein>
    <submittedName>
        <fullName evidence="2">Uncharacterized protein</fullName>
    </submittedName>
</protein>
<dbReference type="InterPro" id="IPR046732">
    <property type="entry name" value="DUF6624"/>
</dbReference>
<evidence type="ECO:0000313" key="3">
    <source>
        <dbReference type="Proteomes" id="UP000563094"/>
    </source>
</evidence>